<dbReference type="CTD" id="36383678"/>
<sequence length="141" mass="16794">MFSQFRMVGSPMKGEYDLEITNDTGWDDGFYEFQVTSSKKNNNFEKTKLTYLEVFNLKENYMIFDKQSHGKNIKMVQVTCNSDNDTLKQGDEVILICNINSQSEHYYIYTMYHNNKLLKKQQNKVLYIEHFIPDDHNSRFT</sequence>
<keyword evidence="2" id="KW-1185">Reference proteome</keyword>
<dbReference type="STRING" id="34506.A0A090N0U5"/>
<reference evidence="3" key="2">
    <citation type="submission" date="2020-12" db="UniProtKB">
        <authorList>
            <consortium name="WormBaseParasite"/>
        </authorList>
    </citation>
    <scope>IDENTIFICATION</scope>
</reference>
<proteinExistence type="predicted"/>
<dbReference type="RefSeq" id="XP_024510494.1">
    <property type="nucleotide sequence ID" value="XM_024644991.1"/>
</dbReference>
<evidence type="ECO:0000313" key="4">
    <source>
        <dbReference type="WormBase" id="SRAE_X000062500"/>
    </source>
</evidence>
<dbReference type="WBParaSite" id="SRAE_X000062500.1">
    <property type="protein sequence ID" value="SRAE_X000062500.1"/>
    <property type="gene ID" value="WBGene00266184"/>
</dbReference>
<accession>A0A090N0U5</accession>
<reference evidence="1 2" key="1">
    <citation type="submission" date="2014-09" db="EMBL/GenBank/DDBJ databases">
        <authorList>
            <person name="Martin A.A."/>
        </authorList>
    </citation>
    <scope>NUCLEOTIDE SEQUENCE</scope>
    <source>
        <strain evidence="2">ED321</strain>
        <strain evidence="1">ED321 Heterogonic</strain>
    </source>
</reference>
<protein>
    <submittedName>
        <fullName evidence="1 3">Poly-glutamine tract binding protein 1</fullName>
    </submittedName>
</protein>
<gene>
    <name evidence="1 3 4" type="ORF">SRAE_X000062500</name>
</gene>
<dbReference type="WormBase" id="SRAE_X000062500">
    <property type="protein sequence ID" value="SRP11870"/>
    <property type="gene ID" value="WBGene00266184"/>
</dbReference>
<evidence type="ECO:0000313" key="1">
    <source>
        <dbReference type="EMBL" id="CEF71298.1"/>
    </source>
</evidence>
<name>A0A090N0U5_STRRB</name>
<dbReference type="Proteomes" id="UP000035682">
    <property type="component" value="Unplaced"/>
</dbReference>
<evidence type="ECO:0000313" key="3">
    <source>
        <dbReference type="WBParaSite" id="SRAE_X000062500.1"/>
    </source>
</evidence>
<dbReference type="GeneID" id="36383678"/>
<dbReference type="OrthoDB" id="6413693at2759"/>
<dbReference type="EMBL" id="LN609530">
    <property type="protein sequence ID" value="CEF71298.1"/>
    <property type="molecule type" value="Genomic_DNA"/>
</dbReference>
<organism evidence="1">
    <name type="scientific">Strongyloides ratti</name>
    <name type="common">Parasitic roundworm</name>
    <dbReference type="NCBI Taxonomy" id="34506"/>
    <lineage>
        <taxon>Eukaryota</taxon>
        <taxon>Metazoa</taxon>
        <taxon>Ecdysozoa</taxon>
        <taxon>Nematoda</taxon>
        <taxon>Chromadorea</taxon>
        <taxon>Rhabditida</taxon>
        <taxon>Tylenchina</taxon>
        <taxon>Panagrolaimomorpha</taxon>
        <taxon>Strongyloidoidea</taxon>
        <taxon>Strongyloididae</taxon>
        <taxon>Strongyloides</taxon>
    </lineage>
</organism>
<evidence type="ECO:0000313" key="2">
    <source>
        <dbReference type="Proteomes" id="UP000035682"/>
    </source>
</evidence>
<dbReference type="AlphaFoldDB" id="A0A090N0U5"/>